<proteinExistence type="predicted"/>
<name>A0ACC0Z321_9ROSI</name>
<dbReference type="EMBL" id="CM047738">
    <property type="protein sequence ID" value="KAJ0045576.1"/>
    <property type="molecule type" value="Genomic_DNA"/>
</dbReference>
<evidence type="ECO:0000313" key="2">
    <source>
        <dbReference type="Proteomes" id="UP001163603"/>
    </source>
</evidence>
<protein>
    <submittedName>
        <fullName evidence="1">Uncharacterized protein</fullName>
    </submittedName>
</protein>
<accession>A0ACC0Z321</accession>
<gene>
    <name evidence="1" type="ORF">Pint_04613</name>
</gene>
<sequence>MAAILFLAKRVSKTSPRDFPNCFQSATRFLSTAYERAEGSNAVAETRRISNDPRGQGMYEAKQEALDLDEGRASGPTGFVADTAKKGVKKAVHMAENVGDTAKKTMDGAWKAAREGAESVKKTVGVDDDDYNIHEDPAVLEVHKIDDPIDTQEYRSIEEVNKAGGYDKVHYG</sequence>
<organism evidence="1 2">
    <name type="scientific">Pistacia integerrima</name>
    <dbReference type="NCBI Taxonomy" id="434235"/>
    <lineage>
        <taxon>Eukaryota</taxon>
        <taxon>Viridiplantae</taxon>
        <taxon>Streptophyta</taxon>
        <taxon>Embryophyta</taxon>
        <taxon>Tracheophyta</taxon>
        <taxon>Spermatophyta</taxon>
        <taxon>Magnoliopsida</taxon>
        <taxon>eudicotyledons</taxon>
        <taxon>Gunneridae</taxon>
        <taxon>Pentapetalae</taxon>
        <taxon>rosids</taxon>
        <taxon>malvids</taxon>
        <taxon>Sapindales</taxon>
        <taxon>Anacardiaceae</taxon>
        <taxon>Pistacia</taxon>
    </lineage>
</organism>
<evidence type="ECO:0000313" key="1">
    <source>
        <dbReference type="EMBL" id="KAJ0045576.1"/>
    </source>
</evidence>
<comment type="caution">
    <text evidence="1">The sequence shown here is derived from an EMBL/GenBank/DDBJ whole genome shotgun (WGS) entry which is preliminary data.</text>
</comment>
<keyword evidence="2" id="KW-1185">Reference proteome</keyword>
<reference evidence="2" key="1">
    <citation type="journal article" date="2023" name="G3 (Bethesda)">
        <title>Genome assembly and association tests identify interacting loci associated with vigor, precocity, and sex in interspecific pistachio rootstocks.</title>
        <authorList>
            <person name="Palmer W."/>
            <person name="Jacygrad E."/>
            <person name="Sagayaradj S."/>
            <person name="Cavanaugh K."/>
            <person name="Han R."/>
            <person name="Bertier L."/>
            <person name="Beede B."/>
            <person name="Kafkas S."/>
            <person name="Golino D."/>
            <person name="Preece J."/>
            <person name="Michelmore R."/>
        </authorList>
    </citation>
    <scope>NUCLEOTIDE SEQUENCE [LARGE SCALE GENOMIC DNA]</scope>
</reference>
<dbReference type="Proteomes" id="UP001163603">
    <property type="component" value="Chromosome 3"/>
</dbReference>